<dbReference type="Proteomes" id="UP000444721">
    <property type="component" value="Unassembled WGS sequence"/>
</dbReference>
<organism evidence="7 8">
    <name type="scientific">Naegleria fowleri</name>
    <name type="common">Brain eating amoeba</name>
    <dbReference type="NCBI Taxonomy" id="5763"/>
    <lineage>
        <taxon>Eukaryota</taxon>
        <taxon>Discoba</taxon>
        <taxon>Heterolobosea</taxon>
        <taxon>Tetramitia</taxon>
        <taxon>Eutetramitia</taxon>
        <taxon>Vahlkampfiidae</taxon>
        <taxon>Naegleria</taxon>
    </lineage>
</organism>
<dbReference type="InterPro" id="IPR013272">
    <property type="entry name" value="Vps72/YL1_C"/>
</dbReference>
<dbReference type="VEuPathDB" id="AmoebaDB:FDP41_008052"/>
<comment type="caution">
    <text evidence="7">The sequence shown here is derived from an EMBL/GenBank/DDBJ whole genome shotgun (WGS) entry which is preliminary data.</text>
</comment>
<feature type="region of interest" description="Disordered" evidence="5">
    <location>
        <begin position="109"/>
        <end position="138"/>
    </location>
</feature>
<dbReference type="PANTHER" id="PTHR31200">
    <property type="entry name" value="INO80 COMPLEX SUBUNIT C"/>
    <property type="match status" value="1"/>
</dbReference>
<name>A0A6A5C483_NAEFO</name>
<dbReference type="GO" id="GO:0006338">
    <property type="term" value="P:chromatin remodeling"/>
    <property type="evidence" value="ECO:0007669"/>
    <property type="project" value="InterPro"/>
</dbReference>
<dbReference type="PANTHER" id="PTHR31200:SF1">
    <property type="entry name" value="INO80 COMPLEX SUBUNIT C"/>
    <property type="match status" value="1"/>
</dbReference>
<evidence type="ECO:0000256" key="3">
    <source>
        <dbReference type="ARBA" id="ARBA00023163"/>
    </source>
</evidence>
<comment type="subcellular location">
    <subcellularLocation>
        <location evidence="1">Nucleus</location>
    </subcellularLocation>
</comment>
<sequence length="210" mass="23924">MTKTRGKAVSSKEENKNNNKRKRKVKKVVEEENDDDELGPPSEEEQAEEEDLDYQEEEKPVAKKKKSSAKQTKSESASAHNTTTSSSKKITKILPFKLKTGFNKGKRKKSFRQIISKQDQTASNDETSEENFELSATSEESAVPTLNYNFIAAGNYSMTSRRKYCDITGLLCKYTNPHNKIQYHSSCLTPLIQNLSEQKIEQYLSLRNNI</sequence>
<feature type="compositionally biased region" description="Acidic residues" evidence="5">
    <location>
        <begin position="31"/>
        <end position="56"/>
    </location>
</feature>
<dbReference type="OrthoDB" id="49520at2759"/>
<keyword evidence="2" id="KW-0805">Transcription regulation</keyword>
<feature type="compositionally biased region" description="Low complexity" evidence="5">
    <location>
        <begin position="69"/>
        <end position="88"/>
    </location>
</feature>
<keyword evidence="3" id="KW-0804">Transcription</keyword>
<feature type="region of interest" description="Disordered" evidence="5">
    <location>
        <begin position="1"/>
        <end position="88"/>
    </location>
</feature>
<dbReference type="Pfam" id="PF08265">
    <property type="entry name" value="YL1_C"/>
    <property type="match status" value="1"/>
</dbReference>
<dbReference type="EMBL" id="VFQX01000004">
    <property type="protein sequence ID" value="KAF0984137.1"/>
    <property type="molecule type" value="Genomic_DNA"/>
</dbReference>
<evidence type="ECO:0000256" key="4">
    <source>
        <dbReference type="ARBA" id="ARBA00023242"/>
    </source>
</evidence>
<feature type="domain" description="Vps72/YL1 C-terminal" evidence="6">
    <location>
        <begin position="163"/>
        <end position="192"/>
    </location>
</feature>
<evidence type="ECO:0000256" key="2">
    <source>
        <dbReference type="ARBA" id="ARBA00023015"/>
    </source>
</evidence>
<dbReference type="RefSeq" id="XP_044568850.1">
    <property type="nucleotide sequence ID" value="XM_044711865.1"/>
</dbReference>
<dbReference type="SMART" id="SM00993">
    <property type="entry name" value="YL1_C"/>
    <property type="match status" value="1"/>
</dbReference>
<evidence type="ECO:0000313" key="8">
    <source>
        <dbReference type="Proteomes" id="UP000444721"/>
    </source>
</evidence>
<dbReference type="InterPro" id="IPR029525">
    <property type="entry name" value="INO80C/Ies6"/>
</dbReference>
<dbReference type="AlphaFoldDB" id="A0A6A5C483"/>
<evidence type="ECO:0000256" key="1">
    <source>
        <dbReference type="ARBA" id="ARBA00004123"/>
    </source>
</evidence>
<dbReference type="GO" id="GO:0031011">
    <property type="term" value="C:Ino80 complex"/>
    <property type="evidence" value="ECO:0007669"/>
    <property type="project" value="InterPro"/>
</dbReference>
<dbReference type="VEuPathDB" id="AmoebaDB:NF0091710"/>
<proteinExistence type="predicted"/>
<reference evidence="7 8" key="1">
    <citation type="journal article" date="2019" name="Sci. Rep.">
        <title>Nanopore sequencing improves the draft genome of the human pathogenic amoeba Naegleria fowleri.</title>
        <authorList>
            <person name="Liechti N."/>
            <person name="Schurch N."/>
            <person name="Bruggmann R."/>
            <person name="Wittwer M."/>
        </authorList>
    </citation>
    <scope>NUCLEOTIDE SEQUENCE [LARGE SCALE GENOMIC DNA]</scope>
    <source>
        <strain evidence="7 8">ATCC 30894</strain>
    </source>
</reference>
<keyword evidence="4" id="KW-0539">Nucleus</keyword>
<dbReference type="GeneID" id="68115270"/>
<protein>
    <recommendedName>
        <fullName evidence="6">Vps72/YL1 C-terminal domain-containing protein</fullName>
    </recommendedName>
</protein>
<accession>A0A6A5C483</accession>
<keyword evidence="8" id="KW-1185">Reference proteome</keyword>
<gene>
    <name evidence="7" type="ORF">FDP41_008052</name>
</gene>
<feature type="compositionally biased region" description="Polar residues" evidence="5">
    <location>
        <begin position="113"/>
        <end position="125"/>
    </location>
</feature>
<evidence type="ECO:0000256" key="5">
    <source>
        <dbReference type="SAM" id="MobiDB-lite"/>
    </source>
</evidence>
<evidence type="ECO:0000313" key="7">
    <source>
        <dbReference type="EMBL" id="KAF0984137.1"/>
    </source>
</evidence>
<evidence type="ECO:0000259" key="6">
    <source>
        <dbReference type="SMART" id="SM00993"/>
    </source>
</evidence>